<evidence type="ECO:0000256" key="11">
    <source>
        <dbReference type="ARBA" id="ARBA00023136"/>
    </source>
</evidence>
<evidence type="ECO:0000256" key="5">
    <source>
        <dbReference type="ARBA" id="ARBA00022692"/>
    </source>
</evidence>
<evidence type="ECO:0000313" key="15">
    <source>
        <dbReference type="Proteomes" id="UP000737612"/>
    </source>
</evidence>
<name>A0A939CFN7_9FIRM</name>
<dbReference type="AlphaFoldDB" id="A0A939CFN7"/>
<keyword evidence="4" id="KW-0808">Transferase</keyword>
<dbReference type="SUPFAM" id="SSF158472">
    <property type="entry name" value="HAMP domain-like"/>
    <property type="match status" value="1"/>
</dbReference>
<comment type="caution">
    <text evidence="14">The sequence shown here is derived from an EMBL/GenBank/DDBJ whole genome shotgun (WGS) entry which is preliminary data.</text>
</comment>
<dbReference type="Pfam" id="PF06580">
    <property type="entry name" value="His_kinase"/>
    <property type="match status" value="1"/>
</dbReference>
<dbReference type="InterPro" id="IPR036890">
    <property type="entry name" value="HATPase_C_sf"/>
</dbReference>
<evidence type="ECO:0000256" key="10">
    <source>
        <dbReference type="ARBA" id="ARBA00023012"/>
    </source>
</evidence>
<dbReference type="PROSITE" id="PS50885">
    <property type="entry name" value="HAMP"/>
    <property type="match status" value="1"/>
</dbReference>
<evidence type="ECO:0000259" key="13">
    <source>
        <dbReference type="PROSITE" id="PS50885"/>
    </source>
</evidence>
<dbReference type="EMBL" id="JAFHBD010000018">
    <property type="protein sequence ID" value="MBN2953106.1"/>
    <property type="molecule type" value="Genomic_DNA"/>
</dbReference>
<keyword evidence="10" id="KW-0902">Two-component regulatory system</keyword>
<keyword evidence="6" id="KW-0547">Nucleotide-binding</keyword>
<feature type="transmembrane region" description="Helical" evidence="12">
    <location>
        <begin position="12"/>
        <end position="34"/>
    </location>
</feature>
<dbReference type="InterPro" id="IPR003660">
    <property type="entry name" value="HAMP_dom"/>
</dbReference>
<evidence type="ECO:0000256" key="4">
    <source>
        <dbReference type="ARBA" id="ARBA00022679"/>
    </source>
</evidence>
<keyword evidence="7 14" id="KW-0418">Kinase</keyword>
<dbReference type="GO" id="GO:0000155">
    <property type="term" value="F:phosphorelay sensor kinase activity"/>
    <property type="evidence" value="ECO:0007669"/>
    <property type="project" value="InterPro"/>
</dbReference>
<comment type="subcellular location">
    <subcellularLocation>
        <location evidence="1">Cell membrane</location>
        <topology evidence="1">Multi-pass membrane protein</topology>
    </subcellularLocation>
</comment>
<dbReference type="SMART" id="SM00304">
    <property type="entry name" value="HAMP"/>
    <property type="match status" value="1"/>
</dbReference>
<protein>
    <submittedName>
        <fullName evidence="14">Histidine kinase</fullName>
    </submittedName>
</protein>
<keyword evidence="2" id="KW-1003">Cell membrane</keyword>
<reference evidence="14" key="1">
    <citation type="submission" date="2021-02" db="EMBL/GenBank/DDBJ databases">
        <title>Metagenome-assembled genomes from human diarrheal sample B26.</title>
        <authorList>
            <person name="Ateba T.P."/>
            <person name="Alayande K.A."/>
            <person name="Mwanza M."/>
        </authorList>
    </citation>
    <scope>NUCLEOTIDE SEQUENCE</scope>
    <source>
        <strain evidence="14">06WH</strain>
    </source>
</reference>
<keyword evidence="5 12" id="KW-0812">Transmembrane</keyword>
<accession>A0A939CFN7</accession>
<evidence type="ECO:0000256" key="8">
    <source>
        <dbReference type="ARBA" id="ARBA00022840"/>
    </source>
</evidence>
<evidence type="ECO:0000256" key="12">
    <source>
        <dbReference type="SAM" id="Phobius"/>
    </source>
</evidence>
<evidence type="ECO:0000256" key="3">
    <source>
        <dbReference type="ARBA" id="ARBA00022553"/>
    </source>
</evidence>
<organism evidence="14 15">
    <name type="scientific">Fusicatenibacter saccharivorans</name>
    <dbReference type="NCBI Taxonomy" id="1150298"/>
    <lineage>
        <taxon>Bacteria</taxon>
        <taxon>Bacillati</taxon>
        <taxon>Bacillota</taxon>
        <taxon>Clostridia</taxon>
        <taxon>Lachnospirales</taxon>
        <taxon>Lachnospiraceae</taxon>
        <taxon>Fusicatenibacter</taxon>
    </lineage>
</organism>
<keyword evidence="8" id="KW-0067">ATP-binding</keyword>
<dbReference type="InterPro" id="IPR010559">
    <property type="entry name" value="Sig_transdc_His_kin_internal"/>
</dbReference>
<keyword evidence="3" id="KW-0597">Phosphoprotein</keyword>
<evidence type="ECO:0000313" key="14">
    <source>
        <dbReference type="EMBL" id="MBN2953106.1"/>
    </source>
</evidence>
<proteinExistence type="predicted"/>
<evidence type="ECO:0000256" key="6">
    <source>
        <dbReference type="ARBA" id="ARBA00022741"/>
    </source>
</evidence>
<dbReference type="CDD" id="cd06225">
    <property type="entry name" value="HAMP"/>
    <property type="match status" value="1"/>
</dbReference>
<dbReference type="GO" id="GO:0005886">
    <property type="term" value="C:plasma membrane"/>
    <property type="evidence" value="ECO:0007669"/>
    <property type="project" value="UniProtKB-SubCell"/>
</dbReference>
<dbReference type="Proteomes" id="UP000737612">
    <property type="component" value="Unassembled WGS sequence"/>
</dbReference>
<feature type="transmembrane region" description="Helical" evidence="12">
    <location>
        <begin position="272"/>
        <end position="295"/>
    </location>
</feature>
<dbReference type="SUPFAM" id="SSF55874">
    <property type="entry name" value="ATPase domain of HSP90 chaperone/DNA topoisomerase II/histidine kinase"/>
    <property type="match status" value="1"/>
</dbReference>
<dbReference type="PANTHER" id="PTHR34220:SF11">
    <property type="entry name" value="SENSOR PROTEIN KINASE HPTS"/>
    <property type="match status" value="1"/>
</dbReference>
<feature type="domain" description="HAMP" evidence="13">
    <location>
        <begin position="296"/>
        <end position="349"/>
    </location>
</feature>
<keyword evidence="9 12" id="KW-1133">Transmembrane helix</keyword>
<evidence type="ECO:0000256" key="1">
    <source>
        <dbReference type="ARBA" id="ARBA00004651"/>
    </source>
</evidence>
<dbReference type="PANTHER" id="PTHR34220">
    <property type="entry name" value="SENSOR HISTIDINE KINASE YPDA"/>
    <property type="match status" value="1"/>
</dbReference>
<dbReference type="InterPro" id="IPR050640">
    <property type="entry name" value="Bact_2-comp_sensor_kinase"/>
</dbReference>
<dbReference type="Gene3D" id="3.30.565.10">
    <property type="entry name" value="Histidine kinase-like ATPase, C-terminal domain"/>
    <property type="match status" value="1"/>
</dbReference>
<dbReference type="GO" id="GO:0005524">
    <property type="term" value="F:ATP binding"/>
    <property type="evidence" value="ECO:0007669"/>
    <property type="project" value="UniProtKB-KW"/>
</dbReference>
<dbReference type="Gene3D" id="6.10.340.10">
    <property type="match status" value="1"/>
</dbReference>
<evidence type="ECO:0000256" key="7">
    <source>
        <dbReference type="ARBA" id="ARBA00022777"/>
    </source>
</evidence>
<gene>
    <name evidence="14" type="ORF">JTJ23_05805</name>
</gene>
<sequence>MKKRFSKISIHSLGFRIFVLLAVMIVLFCALVAYNNTAAFGLMLERIHENSENTLVLYQKSLDENLSRPETYLYVFALNDTDLLSLRAAEPQTTSWYTTLNRIKKSFENAAPNYTVDGFFCYQEATDALVLYDQTSNPPPLLWNYIRGIANTEAPSSVWNLNEINGKYYLVRILNLNGYLLGAYISTDTLLGTLVDTKTQDSLLYFSDGSLLLRTPSNDVRLEAPRLKWRRYPSYEIDGTSWMAVSHELKETPLSLTLLLKDSEYTKYQTNFYIIAFIVSLGLFVVWLLLSASLYRWVLHPVHMLTHALEQLRGGDLKVRIPDDAMLDEFREMTTAFNDMVEEIDDLKIENYEKQLSRQKLEALYLKQQITPHFMINCLNTIYQLTENNHADLARQMLQNLSVHLRYTLSSGQTVSLLEELKLVKNYVELSSIRYPGALRLLPSCEESLHNATVVPLMLLNFVENTVKYEVVMGKVLDIHIDVTAREKNQCTRLHICIWDTGRGFSENMLAVLQNLDTYVNSEQEHIGITNVVLRLRHIFPDAAFTFCNRSGAGAQITIDFPYVPFFRIDG</sequence>
<evidence type="ECO:0000256" key="2">
    <source>
        <dbReference type="ARBA" id="ARBA00022475"/>
    </source>
</evidence>
<evidence type="ECO:0000256" key="9">
    <source>
        <dbReference type="ARBA" id="ARBA00022989"/>
    </source>
</evidence>
<keyword evidence="11 12" id="KW-0472">Membrane</keyword>
<dbReference type="Pfam" id="PF00672">
    <property type="entry name" value="HAMP"/>
    <property type="match status" value="1"/>
</dbReference>